<name>A0A834WQL8_9FABA</name>
<dbReference type="Pfam" id="PF00646">
    <property type="entry name" value="F-box"/>
    <property type="match status" value="1"/>
</dbReference>
<dbReference type="EMBL" id="JAAIUW010000006">
    <property type="protein sequence ID" value="KAF7825784.1"/>
    <property type="molecule type" value="Genomic_DNA"/>
</dbReference>
<dbReference type="InterPro" id="IPR055294">
    <property type="entry name" value="FBL60-like"/>
</dbReference>
<gene>
    <name evidence="2" type="ORF">G2W53_016948</name>
</gene>
<dbReference type="SMART" id="SM00579">
    <property type="entry name" value="FBD"/>
    <property type="match status" value="1"/>
</dbReference>
<dbReference type="InterPro" id="IPR001810">
    <property type="entry name" value="F-box_dom"/>
</dbReference>
<dbReference type="InterPro" id="IPR053781">
    <property type="entry name" value="F-box_AtFBL13-like"/>
</dbReference>
<dbReference type="Proteomes" id="UP000634136">
    <property type="component" value="Unassembled WGS sequence"/>
</dbReference>
<dbReference type="AlphaFoldDB" id="A0A834WQL8"/>
<dbReference type="PROSITE" id="PS50181">
    <property type="entry name" value="FBOX"/>
    <property type="match status" value="1"/>
</dbReference>
<feature type="domain" description="F-box" evidence="1">
    <location>
        <begin position="15"/>
        <end position="51"/>
    </location>
</feature>
<dbReference type="Pfam" id="PF23622">
    <property type="entry name" value="LRR_At1g61320_AtMIF1"/>
    <property type="match status" value="1"/>
</dbReference>
<dbReference type="InterPro" id="IPR036047">
    <property type="entry name" value="F-box-like_dom_sf"/>
</dbReference>
<dbReference type="Gene3D" id="1.20.1280.50">
    <property type="match status" value="1"/>
</dbReference>
<dbReference type="CDD" id="cd22160">
    <property type="entry name" value="F-box_AtFBL13-like"/>
    <property type="match status" value="1"/>
</dbReference>
<dbReference type="SUPFAM" id="SSF81383">
    <property type="entry name" value="F-box domain"/>
    <property type="match status" value="1"/>
</dbReference>
<protein>
    <submittedName>
        <fullName evidence="2">F-box/FBD/LRR-repeat protein</fullName>
    </submittedName>
</protein>
<dbReference type="OrthoDB" id="1436850at2759"/>
<organism evidence="2 3">
    <name type="scientific">Senna tora</name>
    <dbReference type="NCBI Taxonomy" id="362788"/>
    <lineage>
        <taxon>Eukaryota</taxon>
        <taxon>Viridiplantae</taxon>
        <taxon>Streptophyta</taxon>
        <taxon>Embryophyta</taxon>
        <taxon>Tracheophyta</taxon>
        <taxon>Spermatophyta</taxon>
        <taxon>Magnoliopsida</taxon>
        <taxon>eudicotyledons</taxon>
        <taxon>Gunneridae</taxon>
        <taxon>Pentapetalae</taxon>
        <taxon>rosids</taxon>
        <taxon>fabids</taxon>
        <taxon>Fabales</taxon>
        <taxon>Fabaceae</taxon>
        <taxon>Caesalpinioideae</taxon>
        <taxon>Cassia clade</taxon>
        <taxon>Senna</taxon>
    </lineage>
</organism>
<dbReference type="Pfam" id="PF08387">
    <property type="entry name" value="FBD"/>
    <property type="match status" value="1"/>
</dbReference>
<dbReference type="PANTHER" id="PTHR31293:SF12">
    <property type="entry name" value="RNI-LIKE SUPERFAMILY PROTEIN"/>
    <property type="match status" value="1"/>
</dbReference>
<accession>A0A834WQL8</accession>
<proteinExistence type="predicted"/>
<keyword evidence="3" id="KW-1185">Reference proteome</keyword>
<evidence type="ECO:0000313" key="2">
    <source>
        <dbReference type="EMBL" id="KAF7825784.1"/>
    </source>
</evidence>
<evidence type="ECO:0000313" key="3">
    <source>
        <dbReference type="Proteomes" id="UP000634136"/>
    </source>
</evidence>
<dbReference type="InterPro" id="IPR006566">
    <property type="entry name" value="FBD"/>
</dbReference>
<dbReference type="InterPro" id="IPR055357">
    <property type="entry name" value="LRR_At1g61320_AtMIF1"/>
</dbReference>
<dbReference type="PANTHER" id="PTHR31293">
    <property type="entry name" value="RNI-LIKE SUPERFAMILY PROTEIN"/>
    <property type="match status" value="1"/>
</dbReference>
<comment type="caution">
    <text evidence="2">The sequence shown here is derived from an EMBL/GenBank/DDBJ whole genome shotgun (WGS) entry which is preliminary data.</text>
</comment>
<reference evidence="2" key="1">
    <citation type="submission" date="2020-09" db="EMBL/GenBank/DDBJ databases">
        <title>Genome-Enabled Discovery of Anthraquinone Biosynthesis in Senna tora.</title>
        <authorList>
            <person name="Kang S.-H."/>
            <person name="Pandey R.P."/>
            <person name="Lee C.-M."/>
            <person name="Sim J.-S."/>
            <person name="Jeong J.-T."/>
            <person name="Choi B.-S."/>
            <person name="Jung M."/>
            <person name="Ginzburg D."/>
            <person name="Zhao K."/>
            <person name="Won S.Y."/>
            <person name="Oh T.-J."/>
            <person name="Yu Y."/>
            <person name="Kim N.-H."/>
            <person name="Lee O.R."/>
            <person name="Lee T.-H."/>
            <person name="Bashyal P."/>
            <person name="Kim T.-S."/>
            <person name="Lee W.-H."/>
            <person name="Kawkins C."/>
            <person name="Kim C.-K."/>
            <person name="Kim J.S."/>
            <person name="Ahn B.O."/>
            <person name="Rhee S.Y."/>
            <person name="Sohng J.K."/>
        </authorList>
    </citation>
    <scope>NUCLEOTIDE SEQUENCE</scope>
    <source>
        <tissue evidence="2">Leaf</tissue>
    </source>
</reference>
<sequence>MVEAESMSKVNKIDDDRLSNLPDPLLCHILSSLPTKQAVATSILSRRWNPLWRFITSLDFDDGMSRDGSFDKESLSEENERKYLRFVRFVNKVLFSRDKHRQIKSFRLKCYSIFICSHNINAWVDYAIRHKVEHLDIKIPFPFLKSGIYVPSSVLTCETIVVLKLECMSFSDYAYSICLPSLKTLHLEAVFFEETYSIELLFSGCTLLENLVLKCYAFYNLGWQHLEIKPLPCLVSADVATKGFPLAPLYNAKSLRLVTYDFIEEKIPVFQNLAHMELIFRMYYDWNLMMKILQNTPILRCLVIIKGLTSINEDKVEQCFAEDEVGCVSSSLRKCLVVGFEGLECEVQFVRFILQNAQVLRTIRISCSDDAFSNSDTKLDTFKNLSTCPRISTSCELFFE</sequence>
<evidence type="ECO:0000259" key="1">
    <source>
        <dbReference type="PROSITE" id="PS50181"/>
    </source>
</evidence>